<protein>
    <submittedName>
        <fullName evidence="1">Uncharacterized protein</fullName>
    </submittedName>
</protein>
<reference evidence="1" key="1">
    <citation type="submission" date="2015-04" db="UniProtKB">
        <authorList>
            <consortium name="EnsemblPlants"/>
        </authorList>
    </citation>
    <scope>IDENTIFICATION</scope>
</reference>
<keyword evidence="2" id="KW-1185">Reference proteome</keyword>
<accession>A0A0E0A7B7</accession>
<dbReference type="Proteomes" id="UP000026961">
    <property type="component" value="Chromosome 6"/>
</dbReference>
<name>A0A0E0A7B7_9ORYZ</name>
<evidence type="ECO:0000313" key="2">
    <source>
        <dbReference type="Proteomes" id="UP000026961"/>
    </source>
</evidence>
<dbReference type="Gramene" id="OGLUM06G09380.1">
    <property type="protein sequence ID" value="OGLUM06G09380.1"/>
    <property type="gene ID" value="OGLUM06G09380"/>
</dbReference>
<dbReference type="AlphaFoldDB" id="A0A0E0A7B7"/>
<reference evidence="1" key="2">
    <citation type="submission" date="2018-05" db="EMBL/GenBank/DDBJ databases">
        <title>OgluRS3 (Oryza glumaepatula Reference Sequence Version 3).</title>
        <authorList>
            <person name="Zhang J."/>
            <person name="Kudrna D."/>
            <person name="Lee S."/>
            <person name="Talag J."/>
            <person name="Welchert J."/>
            <person name="Wing R.A."/>
        </authorList>
    </citation>
    <scope>NUCLEOTIDE SEQUENCE [LARGE SCALE GENOMIC DNA]</scope>
</reference>
<organism evidence="1">
    <name type="scientific">Oryza glumipatula</name>
    <dbReference type="NCBI Taxonomy" id="40148"/>
    <lineage>
        <taxon>Eukaryota</taxon>
        <taxon>Viridiplantae</taxon>
        <taxon>Streptophyta</taxon>
        <taxon>Embryophyta</taxon>
        <taxon>Tracheophyta</taxon>
        <taxon>Spermatophyta</taxon>
        <taxon>Magnoliopsida</taxon>
        <taxon>Liliopsida</taxon>
        <taxon>Poales</taxon>
        <taxon>Poaceae</taxon>
        <taxon>BOP clade</taxon>
        <taxon>Oryzoideae</taxon>
        <taxon>Oryzeae</taxon>
        <taxon>Oryzinae</taxon>
        <taxon>Oryza</taxon>
    </lineage>
</organism>
<evidence type="ECO:0000313" key="1">
    <source>
        <dbReference type="EnsemblPlants" id="OGLUM06G09380.1"/>
    </source>
</evidence>
<proteinExistence type="predicted"/>
<dbReference type="HOGENOM" id="CLU_2162352_0_0_1"/>
<dbReference type="EnsemblPlants" id="OGLUM06G09380.1">
    <property type="protein sequence ID" value="OGLUM06G09380.1"/>
    <property type="gene ID" value="OGLUM06G09380"/>
</dbReference>
<sequence length="111" mass="13002">MLDSYRLLVCFSEEAIKGSKVHHVGRLLGLIFHLFVWLSNFVEFKGAGYPRYLGIRSTGLWYQSKQSRYQEVDTQALGTYGYQAFALMRATRRRERRHGKHRDEMATLLTN</sequence>